<evidence type="ECO:0000313" key="2">
    <source>
        <dbReference type="Proteomes" id="UP000324233"/>
    </source>
</evidence>
<dbReference type="PANTHER" id="PTHR35370">
    <property type="entry name" value="CYTOPLASMIC PROTEIN-RELATED-RELATED"/>
    <property type="match status" value="1"/>
</dbReference>
<dbReference type="AlphaFoldDB" id="A0A5B9VZH5"/>
<gene>
    <name evidence="1" type="ORF">OJF2_23460</name>
</gene>
<dbReference type="PIRSF" id="PIRSF028304">
    <property type="entry name" value="UCP028304"/>
    <property type="match status" value="1"/>
</dbReference>
<dbReference type="Proteomes" id="UP000324233">
    <property type="component" value="Chromosome"/>
</dbReference>
<keyword evidence="2" id="KW-1185">Reference proteome</keyword>
<organism evidence="1 2">
    <name type="scientific">Aquisphaera giovannonii</name>
    <dbReference type="NCBI Taxonomy" id="406548"/>
    <lineage>
        <taxon>Bacteria</taxon>
        <taxon>Pseudomonadati</taxon>
        <taxon>Planctomycetota</taxon>
        <taxon>Planctomycetia</taxon>
        <taxon>Isosphaerales</taxon>
        <taxon>Isosphaeraceae</taxon>
        <taxon>Aquisphaera</taxon>
    </lineage>
</organism>
<reference evidence="1 2" key="1">
    <citation type="submission" date="2019-08" db="EMBL/GenBank/DDBJ databases">
        <title>Deep-cultivation of Planctomycetes and their phenomic and genomic characterization uncovers novel biology.</title>
        <authorList>
            <person name="Wiegand S."/>
            <person name="Jogler M."/>
            <person name="Boedeker C."/>
            <person name="Pinto D."/>
            <person name="Vollmers J."/>
            <person name="Rivas-Marin E."/>
            <person name="Kohn T."/>
            <person name="Peeters S.H."/>
            <person name="Heuer A."/>
            <person name="Rast P."/>
            <person name="Oberbeckmann S."/>
            <person name="Bunk B."/>
            <person name="Jeske O."/>
            <person name="Meyerdierks A."/>
            <person name="Storesund J.E."/>
            <person name="Kallscheuer N."/>
            <person name="Luecker S."/>
            <person name="Lage O.M."/>
            <person name="Pohl T."/>
            <person name="Merkel B.J."/>
            <person name="Hornburger P."/>
            <person name="Mueller R.-W."/>
            <person name="Bruemmer F."/>
            <person name="Labrenz M."/>
            <person name="Spormann A.M."/>
            <person name="Op den Camp H."/>
            <person name="Overmann J."/>
            <person name="Amann R."/>
            <person name="Jetten M.S.M."/>
            <person name="Mascher T."/>
            <person name="Medema M.H."/>
            <person name="Devos D.P."/>
            <person name="Kaster A.-K."/>
            <person name="Ovreas L."/>
            <person name="Rohde M."/>
            <person name="Galperin M.Y."/>
            <person name="Jogler C."/>
        </authorList>
    </citation>
    <scope>NUCLEOTIDE SEQUENCE [LARGE SCALE GENOMIC DNA]</scope>
    <source>
        <strain evidence="1 2">OJF2</strain>
    </source>
</reference>
<dbReference type="NCBIfam" id="TIGR03359">
    <property type="entry name" value="VI_chp_6"/>
    <property type="match status" value="1"/>
</dbReference>
<dbReference type="KEGG" id="agv:OJF2_23460"/>
<evidence type="ECO:0000313" key="1">
    <source>
        <dbReference type="EMBL" id="QEH33816.1"/>
    </source>
</evidence>
<accession>A0A5B9VZH5</accession>
<dbReference type="RefSeq" id="WP_148593819.1">
    <property type="nucleotide sequence ID" value="NZ_CP042997.1"/>
</dbReference>
<proteinExistence type="predicted"/>
<dbReference type="OrthoDB" id="9763676at2"/>
<dbReference type="InterPro" id="IPR010272">
    <property type="entry name" value="T6SS_TssF"/>
</dbReference>
<dbReference type="EMBL" id="CP042997">
    <property type="protein sequence ID" value="QEH33816.1"/>
    <property type="molecule type" value="Genomic_DNA"/>
</dbReference>
<dbReference type="Pfam" id="PF05947">
    <property type="entry name" value="T6SS_TssF"/>
    <property type="match status" value="1"/>
</dbReference>
<sequence>MSRTLYHYYERELTFIRHLAREFAEQYPAAAARLRLESNRSTDPHVERLIEAFALLTGRVQSKLDDEFPELTAALLGVLYPHYLAPLPSMAIAQFVLDPARAQIPDGFLIDRLSRIRTMRIGDQPCRFRTGYPTTLWPVQVSGARFARPPYPAGLRPPRGSAAALRIQLETLGGMSFSELSLHSLRFFLYGESASVSLLYELLFNHALQVVLLPADRVLEGGPDPVFLEPRDAIRPVGLDQADALLPYPPPSFAGYRLLSEYFAFPTKFLFADFLGLDAARRAGYGKRLEIVVFLGRGSEKLEHDVSASTFQLGCTPIINLFEKTAEPIVLDQARFEYRIVPDVASPDGLEVYSVDQVTGVDPLSGRTTEYQPFYSYRHGIGTADQKTFWYAARRASMRADDRGTEVELSLVDLGHDPSMPAESTLVVRTTCTNRDLPLILQKAGERLGLELEAAAPLSAIRCLRSPSAPQRPPLRRGLYWRLLSHLSLNHLSISHGSEGRDALREILRLYDFSDASVDRQAAEVIQQLIEGIASVSSRRVVARPPASDGAFCRGTEITIEFDEEKYVGTGAYLFACVLERFLALYCSINSFTQLVGRTTGGGAPFRTWPPRAGERPLV</sequence>
<name>A0A5B9VZH5_9BACT</name>
<evidence type="ECO:0008006" key="3">
    <source>
        <dbReference type="Google" id="ProtNLM"/>
    </source>
</evidence>
<dbReference type="PANTHER" id="PTHR35370:SF1">
    <property type="entry name" value="TYPE VI SECRETION SYSTEM COMPONENT TSSF1"/>
    <property type="match status" value="1"/>
</dbReference>
<protein>
    <recommendedName>
        <fullName evidence="3">Type VI secretion system baseplate subunit TssF</fullName>
    </recommendedName>
</protein>